<name>A0ABU2J3R9_9GAMM</name>
<proteinExistence type="predicted"/>
<evidence type="ECO:0008006" key="3">
    <source>
        <dbReference type="Google" id="ProtNLM"/>
    </source>
</evidence>
<organism evidence="1 2">
    <name type="scientific">Providencia huaxiensis</name>
    <dbReference type="NCBI Taxonomy" id="2027290"/>
    <lineage>
        <taxon>Bacteria</taxon>
        <taxon>Pseudomonadati</taxon>
        <taxon>Pseudomonadota</taxon>
        <taxon>Gammaproteobacteria</taxon>
        <taxon>Enterobacterales</taxon>
        <taxon>Morganellaceae</taxon>
        <taxon>Providencia</taxon>
    </lineage>
</organism>
<dbReference type="Proteomes" id="UP001252207">
    <property type="component" value="Unassembled WGS sequence"/>
</dbReference>
<dbReference type="GeneID" id="89492139"/>
<evidence type="ECO:0000313" key="2">
    <source>
        <dbReference type="Proteomes" id="UP001252207"/>
    </source>
</evidence>
<dbReference type="EMBL" id="JANAVW010000004">
    <property type="protein sequence ID" value="MDT0135973.1"/>
    <property type="molecule type" value="Genomic_DNA"/>
</dbReference>
<protein>
    <recommendedName>
        <fullName evidence="3">NERD domain-containing protein</fullName>
    </recommendedName>
</protein>
<comment type="caution">
    <text evidence="1">The sequence shown here is derived from an EMBL/GenBank/DDBJ whole genome shotgun (WGS) entry which is preliminary data.</text>
</comment>
<accession>A0ABU2J3R9</accession>
<keyword evidence="2" id="KW-1185">Reference proteome</keyword>
<gene>
    <name evidence="1" type="ORF">NLX89_21995</name>
</gene>
<reference evidence="1 2" key="1">
    <citation type="submission" date="2022-06" db="EMBL/GenBank/DDBJ databases">
        <title>Chromosome and plasmid sequencings of Enterobacteriales species co-exiting double carbapenemases.</title>
        <authorList>
            <person name="Fu Y."/>
        </authorList>
    </citation>
    <scope>NUCLEOTIDE SEQUENCE [LARGE SCALE GENOMIC DNA]</scope>
    <source>
        <strain evidence="1 2">21030615019</strain>
    </source>
</reference>
<dbReference type="RefSeq" id="WP_140172788.1">
    <property type="nucleotide sequence ID" value="NZ_CP145914.1"/>
</dbReference>
<evidence type="ECO:0000313" key="1">
    <source>
        <dbReference type="EMBL" id="MDT0135973.1"/>
    </source>
</evidence>
<sequence length="484" mass="56383">MSTDKINKKSISPKKNIGFTETERKLAAICDKTFLKLWSWTSLYSNEGIKQNGKGKEICDLLVYYNNTVIIFSDKEVKYTEDREKNIPEEDGTSVAWKRWKRRAVDNSVKQIEGAESWIRTHYDRIYFTEQCLSSDKFPFINSESINQLNVYRVAIANGCQYPLYLGNGIHDGIITNCRDRHGNYIHVFDSSTIEALTQELSTVNEFVGYLEEKERAAREGFFTNYDKLIELDLLATYILSPSISRDAGLYFKEEGFKIERFNELNKASDYLNGKQEDRVSLIFDDLIEYISDQFVRGEVICTGLTKFEANQKVLEVLCDFDRLSRRELSKSIIAKFKETLGRAISSRAILLGEDDSSYTRNSIFAVVIFPKAVCKKMSKVEYEEERRLIAQAYAIYYQQKTSMNRDIVVAVFDNISEPPVMWNTNYRSFMARVYKKDFALVYREKRNVTEQEIDLFHEMQNKWGILKSSPINSFRGRAYQFHD</sequence>